<dbReference type="Pfam" id="PF11753">
    <property type="entry name" value="DUF3310"/>
    <property type="match status" value="1"/>
</dbReference>
<accession>A0A1H9MYY2</accession>
<organism evidence="1 2">
    <name type="scientific">Rosenbergiella nectarea</name>
    <dbReference type="NCBI Taxonomy" id="988801"/>
    <lineage>
        <taxon>Bacteria</taxon>
        <taxon>Pseudomonadati</taxon>
        <taxon>Pseudomonadota</taxon>
        <taxon>Gammaproteobacteria</taxon>
        <taxon>Enterobacterales</taxon>
        <taxon>Erwiniaceae</taxon>
        <taxon>Rosenbergiella</taxon>
    </lineage>
</organism>
<dbReference type="InterPro" id="IPR021739">
    <property type="entry name" value="SaV-like"/>
</dbReference>
<dbReference type="STRING" id="988801.SAMN05216522_1208"/>
<dbReference type="AlphaFoldDB" id="A0A1H9MYY2"/>
<gene>
    <name evidence="1" type="ORF">SAMN05216522_1208</name>
</gene>
<protein>
    <submittedName>
        <fullName evidence="1">Protein of unknwon function</fullName>
    </submittedName>
</protein>
<evidence type="ECO:0000313" key="1">
    <source>
        <dbReference type="EMBL" id="SER28930.1"/>
    </source>
</evidence>
<dbReference type="OrthoDB" id="1684418at2"/>
<dbReference type="Proteomes" id="UP000242515">
    <property type="component" value="Unassembled WGS sequence"/>
</dbReference>
<dbReference type="EMBL" id="FOGC01000020">
    <property type="protein sequence ID" value="SER28930.1"/>
    <property type="molecule type" value="Genomic_DNA"/>
</dbReference>
<evidence type="ECO:0000313" key="2">
    <source>
        <dbReference type="Proteomes" id="UP000242515"/>
    </source>
</evidence>
<reference evidence="2" key="1">
    <citation type="submission" date="2016-10" db="EMBL/GenBank/DDBJ databases">
        <authorList>
            <person name="Varghese N."/>
            <person name="Submissions S."/>
        </authorList>
    </citation>
    <scope>NUCLEOTIDE SEQUENCE [LARGE SCALE GENOMIC DNA]</scope>
    <source>
        <strain evidence="2">8N4</strain>
    </source>
</reference>
<name>A0A1H9MYY2_9GAMM</name>
<keyword evidence="2" id="KW-1185">Reference proteome</keyword>
<sequence>MTDNVNSPSHYTHGKIECIDIIAEMVRDKSGMESACVANITKYLYRYKDKGGIESVKKAQWYLNRLIQELEGHEPIDHKDPNFYGLGAR</sequence>
<proteinExistence type="predicted"/>
<dbReference type="RefSeq" id="WP_092678446.1">
    <property type="nucleotide sequence ID" value="NZ_FOGC01000020.1"/>
</dbReference>